<keyword evidence="3" id="KW-0309">Germination</keyword>
<name>A0ABQ2BSN7_9BACL</name>
<dbReference type="PANTHER" id="PTHR35789">
    <property type="entry name" value="SPORE GERMINATION PROTEIN B3"/>
    <property type="match status" value="1"/>
</dbReference>
<evidence type="ECO:0000259" key="9">
    <source>
        <dbReference type="Pfam" id="PF25198"/>
    </source>
</evidence>
<proteinExistence type="inferred from homology"/>
<evidence type="ECO:0000256" key="1">
    <source>
        <dbReference type="ARBA" id="ARBA00004635"/>
    </source>
</evidence>
<comment type="subcellular location">
    <subcellularLocation>
        <location evidence="1">Membrane</location>
        <topology evidence="1">Lipid-anchor</topology>
    </subcellularLocation>
</comment>
<dbReference type="Proteomes" id="UP000615455">
    <property type="component" value="Unassembled WGS sequence"/>
</dbReference>
<dbReference type="PANTHER" id="PTHR35789:SF1">
    <property type="entry name" value="SPORE GERMINATION PROTEIN B3"/>
    <property type="match status" value="1"/>
</dbReference>
<gene>
    <name evidence="10" type="primary">gerKC</name>
    <name evidence="10" type="ORF">GCM10008018_11800</name>
</gene>
<evidence type="ECO:0000256" key="2">
    <source>
        <dbReference type="ARBA" id="ARBA00007886"/>
    </source>
</evidence>
<dbReference type="InterPro" id="IPR008844">
    <property type="entry name" value="Spore_GerAC-like"/>
</dbReference>
<keyword evidence="11" id="KW-1185">Reference proteome</keyword>
<dbReference type="RefSeq" id="WP_189008991.1">
    <property type="nucleotide sequence ID" value="NZ_BMHE01000004.1"/>
</dbReference>
<dbReference type="InterPro" id="IPR038501">
    <property type="entry name" value="Spore_GerAC_C_sf"/>
</dbReference>
<feature type="domain" description="Spore germination protein N-terminal" evidence="9">
    <location>
        <begin position="23"/>
        <end position="194"/>
    </location>
</feature>
<evidence type="ECO:0000256" key="4">
    <source>
        <dbReference type="ARBA" id="ARBA00022729"/>
    </source>
</evidence>
<accession>A0ABQ2BSN7</accession>
<keyword evidence="5" id="KW-0472">Membrane</keyword>
<feature type="domain" description="Spore germination GerAC-like C-terminal" evidence="8">
    <location>
        <begin position="223"/>
        <end position="387"/>
    </location>
</feature>
<keyword evidence="4" id="KW-0732">Signal</keyword>
<dbReference type="EMBL" id="BMHE01000004">
    <property type="protein sequence ID" value="GGI45382.1"/>
    <property type="molecule type" value="Genomic_DNA"/>
</dbReference>
<evidence type="ECO:0000313" key="11">
    <source>
        <dbReference type="Proteomes" id="UP000615455"/>
    </source>
</evidence>
<reference evidence="11" key="1">
    <citation type="journal article" date="2019" name="Int. J. Syst. Evol. Microbiol.">
        <title>The Global Catalogue of Microorganisms (GCM) 10K type strain sequencing project: providing services to taxonomists for standard genome sequencing and annotation.</title>
        <authorList>
            <consortium name="The Broad Institute Genomics Platform"/>
            <consortium name="The Broad Institute Genome Sequencing Center for Infectious Disease"/>
            <person name="Wu L."/>
            <person name="Ma J."/>
        </authorList>
    </citation>
    <scope>NUCLEOTIDE SEQUENCE [LARGE SCALE GENOMIC DNA]</scope>
    <source>
        <strain evidence="11">CGMCC 1.15043</strain>
    </source>
</reference>
<dbReference type="Pfam" id="PF25198">
    <property type="entry name" value="Spore_GerAC_N"/>
    <property type="match status" value="1"/>
</dbReference>
<keyword evidence="6" id="KW-0564">Palmitate</keyword>
<dbReference type="InterPro" id="IPR046953">
    <property type="entry name" value="Spore_GerAC-like_C"/>
</dbReference>
<evidence type="ECO:0000259" key="8">
    <source>
        <dbReference type="Pfam" id="PF05504"/>
    </source>
</evidence>
<protein>
    <submittedName>
        <fullName evidence="10">Spore germination protein KC</fullName>
    </submittedName>
</protein>
<evidence type="ECO:0000256" key="5">
    <source>
        <dbReference type="ARBA" id="ARBA00023136"/>
    </source>
</evidence>
<dbReference type="Gene3D" id="3.30.300.210">
    <property type="entry name" value="Nutrient germinant receptor protein C, domain 3"/>
    <property type="match status" value="1"/>
</dbReference>
<evidence type="ECO:0000313" key="10">
    <source>
        <dbReference type="EMBL" id="GGI45382.1"/>
    </source>
</evidence>
<dbReference type="Pfam" id="PF05504">
    <property type="entry name" value="Spore_GerAC"/>
    <property type="match status" value="1"/>
</dbReference>
<comment type="similarity">
    <text evidence="2">Belongs to the GerABKC lipoprotein family.</text>
</comment>
<comment type="caution">
    <text evidence="10">The sequence shown here is derived from an EMBL/GenBank/DDBJ whole genome shotgun (WGS) entry which is preliminary data.</text>
</comment>
<evidence type="ECO:0000256" key="6">
    <source>
        <dbReference type="ARBA" id="ARBA00023139"/>
    </source>
</evidence>
<dbReference type="InterPro" id="IPR057336">
    <property type="entry name" value="GerAC_N"/>
</dbReference>
<evidence type="ECO:0000256" key="3">
    <source>
        <dbReference type="ARBA" id="ARBA00022544"/>
    </source>
</evidence>
<sequence length="399" mass="44097">MKKVGCILCILTLLGCVLSGCWDRHELNDLAITVGMGFDKSGKEFLVTSQIVNPNEVAAKKGSGYSTPITTLSATGVSTLEAVRKMTTMAPRKIFASHLRILVIGEELARHGISKVMDGVSRDHEVRSDFYIIVAKGTTANKVLKILTPIERIPANKMFKTLETSEKSWSPTVSVQLDRFLTNLGDPTREAVLTGLIVTGDSKKGENKSNLNLTSPGAILEYSGLALFKKDKLVDWLNEEESKGYNYVMGNVKSTMGHLTCPQGDGTLSVEIIREKTKMKGKIVNGKPEINLSVYLEQNISEVQCQIDLLDPQTITELEQLAQKNLISVMQSVIQKAKKNKADIFGFGEAIEDAAPKTWTRIKSNWENEFVDLNVHISVEVQIRRLGTINNSLIERSEE</sequence>
<evidence type="ECO:0000256" key="7">
    <source>
        <dbReference type="ARBA" id="ARBA00023288"/>
    </source>
</evidence>
<dbReference type="PROSITE" id="PS51257">
    <property type="entry name" value="PROKAR_LIPOPROTEIN"/>
    <property type="match status" value="1"/>
</dbReference>
<dbReference type="NCBIfam" id="TIGR02887">
    <property type="entry name" value="spore_ger_x_C"/>
    <property type="match status" value="1"/>
</dbReference>
<organism evidence="10 11">
    <name type="scientific">Paenibacillus marchantiophytorum</name>
    <dbReference type="NCBI Taxonomy" id="1619310"/>
    <lineage>
        <taxon>Bacteria</taxon>
        <taxon>Bacillati</taxon>
        <taxon>Bacillota</taxon>
        <taxon>Bacilli</taxon>
        <taxon>Bacillales</taxon>
        <taxon>Paenibacillaceae</taxon>
        <taxon>Paenibacillus</taxon>
    </lineage>
</organism>
<keyword evidence="7" id="KW-0449">Lipoprotein</keyword>